<dbReference type="InterPro" id="IPR027417">
    <property type="entry name" value="P-loop_NTPase"/>
</dbReference>
<dbReference type="SMART" id="SM00847">
    <property type="entry name" value="HA2"/>
    <property type="match status" value="1"/>
</dbReference>
<proteinExistence type="predicted"/>
<dbReference type="InterPro" id="IPR001650">
    <property type="entry name" value="Helicase_C-like"/>
</dbReference>
<feature type="domain" description="Helicase ATP-binding" evidence="1">
    <location>
        <begin position="25"/>
        <end position="187"/>
    </location>
</feature>
<evidence type="ECO:0000313" key="3">
    <source>
        <dbReference type="EMBL" id="AIB09576.1"/>
    </source>
</evidence>
<dbReference type="SUPFAM" id="SSF52540">
    <property type="entry name" value="P-loop containing nucleoside triphosphate hydrolases"/>
    <property type="match status" value="1"/>
</dbReference>
<dbReference type="InterPro" id="IPR014001">
    <property type="entry name" value="Helicase_ATP-bd"/>
</dbReference>
<dbReference type="Gene3D" id="3.40.50.300">
    <property type="entry name" value="P-loop containing nucleotide triphosphate hydrolases"/>
    <property type="match status" value="2"/>
</dbReference>
<dbReference type="SMART" id="SM00487">
    <property type="entry name" value="DEXDc"/>
    <property type="match status" value="1"/>
</dbReference>
<dbReference type="CDD" id="cd17917">
    <property type="entry name" value="DEXHc_RHA-like"/>
    <property type="match status" value="1"/>
</dbReference>
<protein>
    <submittedName>
        <fullName evidence="3">Splicing factor Prp22</fullName>
    </submittedName>
</protein>
<feature type="domain" description="Helicase C-terminal" evidence="2">
    <location>
        <begin position="212"/>
        <end position="379"/>
    </location>
</feature>
<dbReference type="AlphaFoldDB" id="A0A060D6F7"/>
<dbReference type="PANTHER" id="PTHR18934">
    <property type="entry name" value="ATP-DEPENDENT RNA HELICASE"/>
    <property type="match status" value="1"/>
</dbReference>
<dbReference type="GO" id="GO:0000390">
    <property type="term" value="P:spliceosomal complex disassembly"/>
    <property type="evidence" value="ECO:0007669"/>
    <property type="project" value="TreeGrafter"/>
</dbReference>
<name>A0A060D6F7_9EUKA</name>
<dbReference type="EMBL" id="CP006627">
    <property type="protein sequence ID" value="AIB09576.1"/>
    <property type="molecule type" value="Genomic_DNA"/>
</dbReference>
<reference evidence="3 4" key="1">
    <citation type="journal article" date="2014" name="BMC Genomics">
        <title>Nucleomorph and plastid genome sequences of the chlorarachniophyte Lotharella oceanica: convergent reductive evolution and frequent recombination in nucleomorph-bearing algae.</title>
        <authorList>
            <person name="Tanifuji G."/>
            <person name="Onodera N.T."/>
            <person name="Brown M.W."/>
            <person name="Curtis B.A."/>
            <person name="Roger A.J."/>
            <person name="Ka-Shu Wong G."/>
            <person name="Melkonian M."/>
            <person name="Archibald J.M."/>
        </authorList>
    </citation>
    <scope>NUCLEOTIDE SEQUENCE [LARGE SCALE GENOMIC DNA]</scope>
    <source>
        <strain evidence="3 4">CCMP622</strain>
    </source>
</reference>
<dbReference type="GO" id="GO:0003723">
    <property type="term" value="F:RNA binding"/>
    <property type="evidence" value="ECO:0007669"/>
    <property type="project" value="TreeGrafter"/>
</dbReference>
<gene>
    <name evidence="3" type="primary">prp22</name>
    <name evidence="3" type="ORF">M951_chr194</name>
</gene>
<accession>A0A060D6F7</accession>
<dbReference type="Proteomes" id="UP000243670">
    <property type="component" value="Nucleomorph 1"/>
</dbReference>
<dbReference type="CDD" id="cd18791">
    <property type="entry name" value="SF2_C_RHA"/>
    <property type="match status" value="1"/>
</dbReference>
<dbReference type="GO" id="GO:0004386">
    <property type="term" value="F:helicase activity"/>
    <property type="evidence" value="ECO:0007669"/>
    <property type="project" value="TreeGrafter"/>
</dbReference>
<dbReference type="Gene3D" id="1.20.120.1080">
    <property type="match status" value="1"/>
</dbReference>
<evidence type="ECO:0000313" key="4">
    <source>
        <dbReference type="Proteomes" id="UP000243670"/>
    </source>
</evidence>
<dbReference type="InterPro" id="IPR007502">
    <property type="entry name" value="Helicase-assoc_dom"/>
</dbReference>
<geneLocation type="nucleomorph" evidence="3"/>
<keyword evidence="3" id="KW-0542">Nucleomorph</keyword>
<evidence type="ECO:0000259" key="1">
    <source>
        <dbReference type="PROSITE" id="PS51192"/>
    </source>
</evidence>
<organism evidence="3 4">
    <name type="scientific">Lotharella oceanica</name>
    <dbReference type="NCBI Taxonomy" id="641309"/>
    <lineage>
        <taxon>Eukaryota</taxon>
        <taxon>Sar</taxon>
        <taxon>Rhizaria</taxon>
        <taxon>Cercozoa</taxon>
        <taxon>Chlorarachniophyceae</taxon>
        <taxon>Lotharella</taxon>
    </lineage>
</organism>
<dbReference type="PROSITE" id="PS51194">
    <property type="entry name" value="HELICASE_CTER"/>
    <property type="match status" value="1"/>
</dbReference>
<sequence>MILSLIIHISKSNPLPIFKYKKKLQEVVANTTVTIVFGNTGSGKSTQLTQIIYDNNVFRGLICCTQPRRIAAISLAMRVSKERNSLIGDLVGYAVRFEENISEKTSIKYITDGLLIKDSFIDPVLKNYFCVILDEAHERTINTDLLLGICKKIINIRPDFKLIVTSATLELKKFSYYFNKCPIFIIPGKLFIVNIFYLKHFQTNYLLSTFNTIIKILENTKKGHILVFLTGKNEIDFISDILYIHIRKANKKTNLSIFPLFSNIGIEKQIKIFQNSPQYLRKCILSTNIAETSLTIPGIKFVIDNGYCKTKFFDVKHKIEILSIIPISKSSANQRSGRAGRIGKGKCFRLYTETIYKNEMTKNLIPEIKRIKLTDMVLILKSFGYTNINDFDFFENPYPKTINFALEELYKLKAIKKNGMISNLGTILSYFPIDVKMGKSLITSVSLKCLIEVVIIISLLSENHNLLDLGTTKKLSCFEKFKSSLGDHLTLLQIYKSWIKKQYSPKWCRQYGISSFGLFQARKISKQLLNILKQFRISIICPHSSKIKICKSFSSGYFLNSAKKIQHGLYQVSKSICNYKIFSFYSNVIEYPKWIIFHEIRKYGKEFLYIICITKLKWLLNYLII</sequence>
<evidence type="ECO:0000259" key="2">
    <source>
        <dbReference type="PROSITE" id="PS51194"/>
    </source>
</evidence>
<dbReference type="PANTHER" id="PTHR18934:SF85">
    <property type="entry name" value="ATP-DEPENDENT RNA HELICASE DHX8"/>
    <property type="match status" value="1"/>
</dbReference>
<dbReference type="Pfam" id="PF00271">
    <property type="entry name" value="Helicase_C"/>
    <property type="match status" value="1"/>
</dbReference>
<dbReference type="SMART" id="SM00490">
    <property type="entry name" value="HELICc"/>
    <property type="match status" value="1"/>
</dbReference>
<dbReference type="PROSITE" id="PS51192">
    <property type="entry name" value="HELICASE_ATP_BIND_1"/>
    <property type="match status" value="1"/>
</dbReference>
<dbReference type="GO" id="GO:0071013">
    <property type="term" value="C:catalytic step 2 spliceosome"/>
    <property type="evidence" value="ECO:0007669"/>
    <property type="project" value="TreeGrafter"/>
</dbReference>